<protein>
    <recommendedName>
        <fullName evidence="2">UPF0297 protein CLG_B0852</fullName>
    </recommendedName>
</protein>
<gene>
    <name evidence="3" type="ORF">CLG_B0852</name>
</gene>
<evidence type="ECO:0000256" key="2">
    <source>
        <dbReference type="HAMAP-Rule" id="MF_01507"/>
    </source>
</evidence>
<dbReference type="HAMAP" id="MF_01507">
    <property type="entry name" value="UPF0297"/>
    <property type="match status" value="1"/>
</dbReference>
<comment type="caution">
    <text evidence="3">The sequence shown here is derived from an EMBL/GenBank/DDBJ whole genome shotgun (WGS) entry which is preliminary data.</text>
</comment>
<dbReference type="InterPro" id="IPR009309">
    <property type="entry name" value="IreB"/>
</dbReference>
<evidence type="ECO:0000313" key="4">
    <source>
        <dbReference type="Proteomes" id="UP000006160"/>
    </source>
</evidence>
<dbReference type="PIRSF" id="PIRSF037258">
    <property type="entry name" value="DUF965_bac"/>
    <property type="match status" value="1"/>
</dbReference>
<dbReference type="EMBL" id="ACSJ01000007">
    <property type="protein sequence ID" value="EES90674.1"/>
    <property type="molecule type" value="Genomic_DNA"/>
</dbReference>
<dbReference type="Pfam" id="PF06135">
    <property type="entry name" value="IreB"/>
    <property type="match status" value="1"/>
</dbReference>
<dbReference type="Proteomes" id="UP000006160">
    <property type="component" value="Unassembled WGS sequence"/>
</dbReference>
<proteinExistence type="inferred from homology"/>
<sequence length="93" mass="10664">MSLKRGEAGMSINENTMEFDIQKNKDDLTRNILTQVNDSLKEKGYNPINQLVGYLISGDPTYITNYNGARALIRKLERDEILEEVLKAYLLIK</sequence>
<reference evidence="3 4" key="1">
    <citation type="submission" date="2009-10" db="EMBL/GenBank/DDBJ databases">
        <authorList>
            <person name="Shrivastava S."/>
            <person name="Brinkac L.B."/>
            <person name="Brown J.L."/>
            <person name="Bruce D.B."/>
            <person name="Detter C."/>
            <person name="Green L.D."/>
            <person name="Munk C.A."/>
            <person name="Rogers Y.C."/>
            <person name="Tapia R."/>
            <person name="Saunders E.S."/>
            <person name="Sims D.R."/>
            <person name="Smith L.A."/>
            <person name="Smith T.J."/>
            <person name="Sutton G."/>
            <person name="Brettin T."/>
        </authorList>
    </citation>
    <scope>NUCLEOTIDE SEQUENCE [LARGE SCALE GENOMIC DNA]</scope>
    <source>
        <strain evidence="4">D str. 1873</strain>
    </source>
</reference>
<evidence type="ECO:0000256" key="1">
    <source>
        <dbReference type="ARBA" id="ARBA00010888"/>
    </source>
</evidence>
<dbReference type="NCBIfam" id="NF003997">
    <property type="entry name" value="PRK05473.1"/>
    <property type="match status" value="1"/>
</dbReference>
<accession>A0A9P2G693</accession>
<name>A0A9P2G693_CLOBO</name>
<dbReference type="AlphaFoldDB" id="A0A9P2G693"/>
<evidence type="ECO:0000313" key="3">
    <source>
        <dbReference type="EMBL" id="EES90674.1"/>
    </source>
</evidence>
<comment type="similarity">
    <text evidence="1 2">Belongs to the UPF0297 family.</text>
</comment>
<dbReference type="PANTHER" id="PTHR40067:SF1">
    <property type="entry name" value="UPF0297 PROTEIN YRZL"/>
    <property type="match status" value="1"/>
</dbReference>
<dbReference type="PANTHER" id="PTHR40067">
    <property type="entry name" value="UPF0297 PROTEIN YRZL"/>
    <property type="match status" value="1"/>
</dbReference>
<organism evidence="3 4">
    <name type="scientific">Clostridium botulinum D str. 1873</name>
    <dbReference type="NCBI Taxonomy" id="592027"/>
    <lineage>
        <taxon>Bacteria</taxon>
        <taxon>Bacillati</taxon>
        <taxon>Bacillota</taxon>
        <taxon>Clostridia</taxon>
        <taxon>Eubacteriales</taxon>
        <taxon>Clostridiaceae</taxon>
        <taxon>Clostridium</taxon>
    </lineage>
</organism>